<evidence type="ECO:0000313" key="3">
    <source>
        <dbReference type="Proteomes" id="UP001454036"/>
    </source>
</evidence>
<dbReference type="Proteomes" id="UP001454036">
    <property type="component" value="Unassembled WGS sequence"/>
</dbReference>
<feature type="compositionally biased region" description="Polar residues" evidence="1">
    <location>
        <begin position="261"/>
        <end position="271"/>
    </location>
</feature>
<feature type="region of interest" description="Disordered" evidence="1">
    <location>
        <begin position="52"/>
        <end position="91"/>
    </location>
</feature>
<protein>
    <submittedName>
        <fullName evidence="2">Uncharacterized protein</fullName>
    </submittedName>
</protein>
<dbReference type="AlphaFoldDB" id="A0AAV3QMP8"/>
<feature type="region of interest" description="Disordered" evidence="1">
    <location>
        <begin position="213"/>
        <end position="274"/>
    </location>
</feature>
<comment type="caution">
    <text evidence="2">The sequence shown here is derived from an EMBL/GenBank/DDBJ whole genome shotgun (WGS) entry which is preliminary data.</text>
</comment>
<gene>
    <name evidence="2" type="ORF">LIER_39899</name>
</gene>
<name>A0AAV3QMP8_LITER</name>
<sequence length="355" mass="39968">MERRFNRDLSNESRRCEILQKKLAESKVKTQKENAPDLTDFMNDMFFGTINTDTNKKKEYNLTGTGSGKSSKGYRDDGDNEDFDTSIRSTDSNSSRLTQEWLVEAKRLVAASPTRHESPSKRIGSPRFAKSKETTLPISSSILERRDPLSRSARRHRPLESFSGEILSKTAKHTRNKSETPTLEIPPSNEPSATQPFHAVQKWISNIILPQQEKNSPTASTTSDHHPPFPPIFSPRLSTGHRKSRFQAHQQAPPAREFKISNPNSNGTQLLSPPRDFSGSLEVLSPPRNLIVSAQRRSISLSTCRNVSNEKTNGEEFIHQDLNAFLKERGREFERITNGEIKKKAKIVLSGSSNS</sequence>
<evidence type="ECO:0000256" key="1">
    <source>
        <dbReference type="SAM" id="MobiDB-lite"/>
    </source>
</evidence>
<dbReference type="EMBL" id="BAABME010022104">
    <property type="protein sequence ID" value="GAA0165024.1"/>
    <property type="molecule type" value="Genomic_DNA"/>
</dbReference>
<evidence type="ECO:0000313" key="2">
    <source>
        <dbReference type="EMBL" id="GAA0165024.1"/>
    </source>
</evidence>
<feature type="compositionally biased region" description="Polar residues" evidence="1">
    <location>
        <begin position="213"/>
        <end position="222"/>
    </location>
</feature>
<proteinExistence type="predicted"/>
<feature type="region of interest" description="Disordered" evidence="1">
    <location>
        <begin position="111"/>
        <end position="194"/>
    </location>
</feature>
<reference evidence="2 3" key="1">
    <citation type="submission" date="2024-01" db="EMBL/GenBank/DDBJ databases">
        <title>The complete chloroplast genome sequence of Lithospermum erythrorhizon: insights into the phylogenetic relationship among Boraginaceae species and the maternal lineages of purple gromwells.</title>
        <authorList>
            <person name="Okada T."/>
            <person name="Watanabe K."/>
        </authorList>
    </citation>
    <scope>NUCLEOTIDE SEQUENCE [LARGE SCALE GENOMIC DNA]</scope>
</reference>
<organism evidence="2 3">
    <name type="scientific">Lithospermum erythrorhizon</name>
    <name type="common">Purple gromwell</name>
    <name type="synonym">Lithospermum officinale var. erythrorhizon</name>
    <dbReference type="NCBI Taxonomy" id="34254"/>
    <lineage>
        <taxon>Eukaryota</taxon>
        <taxon>Viridiplantae</taxon>
        <taxon>Streptophyta</taxon>
        <taxon>Embryophyta</taxon>
        <taxon>Tracheophyta</taxon>
        <taxon>Spermatophyta</taxon>
        <taxon>Magnoliopsida</taxon>
        <taxon>eudicotyledons</taxon>
        <taxon>Gunneridae</taxon>
        <taxon>Pentapetalae</taxon>
        <taxon>asterids</taxon>
        <taxon>lamiids</taxon>
        <taxon>Boraginales</taxon>
        <taxon>Boraginaceae</taxon>
        <taxon>Boraginoideae</taxon>
        <taxon>Lithospermeae</taxon>
        <taxon>Lithospermum</taxon>
    </lineage>
</organism>
<accession>A0AAV3QMP8</accession>
<keyword evidence="3" id="KW-1185">Reference proteome</keyword>